<dbReference type="GO" id="GO:0043386">
    <property type="term" value="P:mycotoxin biosynthetic process"/>
    <property type="evidence" value="ECO:0007669"/>
    <property type="project" value="InterPro"/>
</dbReference>
<dbReference type="EMBL" id="LFJN01000003">
    <property type="protein sequence ID" value="KPI44700.1"/>
    <property type="molecule type" value="Genomic_DNA"/>
</dbReference>
<sequence length="279" mass="31066">MKTSSDSFDSAGDSEALLGAEATGTRRPKTAGISKCNAALWLSATFLVGVVAGLSAVYFVSKPTYNQCVESTTQATPLLQDLTIKYDTIPFNGSFMQEDIYRRPASPEVDAAWQALGVDYRPLRIPPEDFKKAGLSDKHVQIKEKYGGGYPANVEGLHHLHCLNLVRQATFWDIDYYRAKGKGAFTNSDEIVRLHVSHCIDILRQQLMCQADVGVFGQVWYRATPEDTPAAFVDFNTDHKCRNYDDIREWARVRQLPEDAPEDFLQPPLPGQQVHAGVP</sequence>
<dbReference type="InterPro" id="IPR021765">
    <property type="entry name" value="UstYa-like"/>
</dbReference>
<comment type="caution">
    <text evidence="3">The sequence shown here is derived from an EMBL/GenBank/DDBJ whole genome shotgun (WGS) entry which is preliminary data.</text>
</comment>
<keyword evidence="2" id="KW-1133">Transmembrane helix</keyword>
<dbReference type="RefSeq" id="XP_018004663.1">
    <property type="nucleotide sequence ID" value="XM_018148924.1"/>
</dbReference>
<dbReference type="PANTHER" id="PTHR33365">
    <property type="entry name" value="YALI0B05434P"/>
    <property type="match status" value="1"/>
</dbReference>
<evidence type="ECO:0000256" key="2">
    <source>
        <dbReference type="SAM" id="Phobius"/>
    </source>
</evidence>
<dbReference type="AlphaFoldDB" id="A0A0N1HWP5"/>
<dbReference type="STRING" id="1664694.A0A0N1HWP5"/>
<comment type="similarity">
    <text evidence="1">Belongs to the ustYa family.</text>
</comment>
<dbReference type="PANTHER" id="PTHR33365:SF13">
    <property type="entry name" value="TAT PATHWAY SIGNAL SEQUENCE"/>
    <property type="match status" value="1"/>
</dbReference>
<protein>
    <recommendedName>
        <fullName evidence="5">Tat pathway signal sequence</fullName>
    </recommendedName>
</protein>
<evidence type="ECO:0000256" key="1">
    <source>
        <dbReference type="ARBA" id="ARBA00035112"/>
    </source>
</evidence>
<dbReference type="VEuPathDB" id="FungiDB:AB675_8476"/>
<evidence type="ECO:0000313" key="3">
    <source>
        <dbReference type="EMBL" id="KPI44700.1"/>
    </source>
</evidence>
<dbReference type="Pfam" id="PF11807">
    <property type="entry name" value="UstYa"/>
    <property type="match status" value="1"/>
</dbReference>
<dbReference type="GeneID" id="28740804"/>
<evidence type="ECO:0008006" key="5">
    <source>
        <dbReference type="Google" id="ProtNLM"/>
    </source>
</evidence>
<dbReference type="Proteomes" id="UP000038010">
    <property type="component" value="Unassembled WGS sequence"/>
</dbReference>
<dbReference type="OrthoDB" id="3687641at2759"/>
<keyword evidence="4" id="KW-1185">Reference proteome</keyword>
<keyword evidence="2" id="KW-0472">Membrane</keyword>
<reference evidence="3 4" key="1">
    <citation type="submission" date="2015-06" db="EMBL/GenBank/DDBJ databases">
        <title>Draft genome of the ant-associated black yeast Phialophora attae CBS 131958.</title>
        <authorList>
            <person name="Moreno L.F."/>
            <person name="Stielow B.J."/>
            <person name="de Hoog S."/>
            <person name="Vicente V.A."/>
            <person name="Weiss V.A."/>
            <person name="de Vries M."/>
            <person name="Cruz L.M."/>
            <person name="Souza E.M."/>
        </authorList>
    </citation>
    <scope>NUCLEOTIDE SEQUENCE [LARGE SCALE GENOMIC DNA]</scope>
    <source>
        <strain evidence="3 4">CBS 131958</strain>
    </source>
</reference>
<accession>A0A0N1HWP5</accession>
<gene>
    <name evidence="3" type="ORF">AB675_8476</name>
</gene>
<organism evidence="3 4">
    <name type="scientific">Cyphellophora attinorum</name>
    <dbReference type="NCBI Taxonomy" id="1664694"/>
    <lineage>
        <taxon>Eukaryota</taxon>
        <taxon>Fungi</taxon>
        <taxon>Dikarya</taxon>
        <taxon>Ascomycota</taxon>
        <taxon>Pezizomycotina</taxon>
        <taxon>Eurotiomycetes</taxon>
        <taxon>Chaetothyriomycetidae</taxon>
        <taxon>Chaetothyriales</taxon>
        <taxon>Cyphellophoraceae</taxon>
        <taxon>Cyphellophora</taxon>
    </lineage>
</organism>
<keyword evidence="2" id="KW-0812">Transmembrane</keyword>
<proteinExistence type="inferred from homology"/>
<feature type="transmembrane region" description="Helical" evidence="2">
    <location>
        <begin position="38"/>
        <end position="60"/>
    </location>
</feature>
<evidence type="ECO:0000313" key="4">
    <source>
        <dbReference type="Proteomes" id="UP000038010"/>
    </source>
</evidence>
<name>A0A0N1HWP5_9EURO</name>